<dbReference type="WBParaSite" id="scaffold594_cov194.g1405">
    <property type="protein sequence ID" value="scaffold594_cov194.g1405"/>
    <property type="gene ID" value="scaffold594_cov194.g1405"/>
</dbReference>
<dbReference type="Proteomes" id="UP000887561">
    <property type="component" value="Unplaced"/>
</dbReference>
<name>A0A915N0N3_MELJA</name>
<keyword evidence="1" id="KW-1185">Reference proteome</keyword>
<proteinExistence type="predicted"/>
<dbReference type="InterPro" id="IPR012337">
    <property type="entry name" value="RNaseH-like_sf"/>
</dbReference>
<dbReference type="AlphaFoldDB" id="A0A915N0N3"/>
<protein>
    <submittedName>
        <fullName evidence="2">Transposase</fullName>
    </submittedName>
</protein>
<dbReference type="PANTHER" id="PTHR37162:SF1">
    <property type="entry name" value="BED-TYPE DOMAIN-CONTAINING PROTEIN"/>
    <property type="match status" value="1"/>
</dbReference>
<reference evidence="2" key="1">
    <citation type="submission" date="2022-11" db="UniProtKB">
        <authorList>
            <consortium name="WormBaseParasite"/>
        </authorList>
    </citation>
    <scope>IDENTIFICATION</scope>
</reference>
<evidence type="ECO:0000313" key="1">
    <source>
        <dbReference type="Proteomes" id="UP000887561"/>
    </source>
</evidence>
<dbReference type="PANTHER" id="PTHR37162">
    <property type="entry name" value="HAT FAMILY DIMERISATION DOMAINCONTAINING PROTEIN-RELATED"/>
    <property type="match status" value="1"/>
</dbReference>
<organism evidence="1 2">
    <name type="scientific">Meloidogyne javanica</name>
    <name type="common">Root-knot nematode worm</name>
    <dbReference type="NCBI Taxonomy" id="6303"/>
    <lineage>
        <taxon>Eukaryota</taxon>
        <taxon>Metazoa</taxon>
        <taxon>Ecdysozoa</taxon>
        <taxon>Nematoda</taxon>
        <taxon>Chromadorea</taxon>
        <taxon>Rhabditida</taxon>
        <taxon>Tylenchina</taxon>
        <taxon>Tylenchomorpha</taxon>
        <taxon>Tylenchoidea</taxon>
        <taxon>Meloidogynidae</taxon>
        <taxon>Meloidogyninae</taxon>
        <taxon>Meloidogyne</taxon>
        <taxon>Meloidogyne incognita group</taxon>
    </lineage>
</organism>
<dbReference type="SUPFAM" id="SSF53098">
    <property type="entry name" value="Ribonuclease H-like"/>
    <property type="match status" value="1"/>
</dbReference>
<accession>A0A915N0N3</accession>
<sequence>MSTKRKFLASYEVEFKGIIKKAKHDEEFHCNPCNEDISLGSSGKNAITKHLNSEKHKKNEKAATTSKGIQAFTVNKSAPTNVDFQIAAAEGTWAYHTAFHAHSFVSTDCSSSLFKTIFTDSIIAKKYSCMKDKTAAIIKGVIAPHSVHLILNNLAEQPFSISIDSSNHKTTKLFPLIIRFFTAEHVAFCADNTAANFGGSEYAGSNNVFCRIKALRNNLIPVGCPAHVLHNAARRAADNSFDIEAIIFKIASHFRNSTLRGERIKELCNEYETTFSFSTHGPTRWTTLVNVLEKIYSRWDPFKEYFSTDGNI</sequence>
<evidence type="ECO:0000313" key="2">
    <source>
        <dbReference type="WBParaSite" id="scaffold594_cov194.g1405"/>
    </source>
</evidence>